<dbReference type="SUPFAM" id="SSF51197">
    <property type="entry name" value="Clavaminate synthase-like"/>
    <property type="match status" value="1"/>
</dbReference>
<dbReference type="InterPro" id="IPR037151">
    <property type="entry name" value="AlkB-like_sf"/>
</dbReference>
<dbReference type="Gene3D" id="2.60.120.590">
    <property type="entry name" value="Alpha-ketoglutarate-dependent dioxygenase AlkB-like"/>
    <property type="match status" value="1"/>
</dbReference>
<reference evidence="1 2" key="1">
    <citation type="submission" date="2016-01" db="EMBL/GenBank/DDBJ databases">
        <title>Streptomyces amritsarensis strain MTCC 11845 genome sequencing and assembly.</title>
        <authorList>
            <person name="Sharma D."/>
            <person name="Nair G.R."/>
            <person name="Kaur G."/>
            <person name="Manhas R.K."/>
            <person name="Mayilraj S."/>
        </authorList>
    </citation>
    <scope>NUCLEOTIDE SEQUENCE [LARGE SCALE GENOMIC DNA]</scope>
    <source>
        <strain evidence="1 2">MTCC 11845</strain>
    </source>
</reference>
<dbReference type="Proteomes" id="UP000187151">
    <property type="component" value="Unassembled WGS sequence"/>
</dbReference>
<dbReference type="EMBL" id="MQUR01000073">
    <property type="protein sequence ID" value="OLZ60583.1"/>
    <property type="molecule type" value="Genomic_DNA"/>
</dbReference>
<organism evidence="1 2">
    <name type="scientific">Streptomyces amritsarensis</name>
    <dbReference type="NCBI Taxonomy" id="681158"/>
    <lineage>
        <taxon>Bacteria</taxon>
        <taxon>Bacillati</taxon>
        <taxon>Actinomycetota</taxon>
        <taxon>Actinomycetes</taxon>
        <taxon>Kitasatosporales</taxon>
        <taxon>Streptomycetaceae</taxon>
        <taxon>Streptomyces</taxon>
    </lineage>
</organism>
<dbReference type="RefSeq" id="WP_076046180.1">
    <property type="nucleotide sequence ID" value="NZ_MQUR01000073.1"/>
</dbReference>
<comment type="caution">
    <text evidence="1">The sequence shown here is derived from an EMBL/GenBank/DDBJ whole genome shotgun (WGS) entry which is preliminary data.</text>
</comment>
<keyword evidence="2" id="KW-1185">Reference proteome</keyword>
<gene>
    <name evidence="1" type="ORF">AVW11_26090</name>
</gene>
<proteinExistence type="predicted"/>
<name>A0ABX3FZL3_9ACTN</name>
<protein>
    <recommendedName>
        <fullName evidence="3">Fe2OG dioxygenase domain-containing protein</fullName>
    </recommendedName>
</protein>
<evidence type="ECO:0000313" key="1">
    <source>
        <dbReference type="EMBL" id="OLZ60583.1"/>
    </source>
</evidence>
<sequence length="395" mass="43849">MYRTEARIDEAGNILVAPPTLRGHDLIRDFFGATISPEELATADLSGRTVYLCGDLSEIDGRHLESAARVFVIGELSQGLEQPWPVVDGGRVPVRVHGAGVYYRRFFDLDADHFGRIRAEHAFQSLTESTKPGTAHRSGIYLTPVTQDGDALHFRLLRCSTNLSGPTEGFRATDTEIVDALNREAASVFRDHAPLNHVLAQIYHNTHATAERKQSKAKISAHADKTKDMPGNGIMAFCTFYDGLDKLRPMADDPFDHGLKRASGLTRLHFRLKEEADGLPPQFSLTLYPGSVFFMPLSTNRLYTHEIRPSTLNAEALPTRLGYVVRCSSAEAVHRNGQTFLKRAGDPVELGPPTPEGMDELRRLYAEENRTSSFIDYGDQFLFSMNSGDYVAPRA</sequence>
<accession>A0ABX3FZL3</accession>
<evidence type="ECO:0008006" key="3">
    <source>
        <dbReference type="Google" id="ProtNLM"/>
    </source>
</evidence>
<evidence type="ECO:0000313" key="2">
    <source>
        <dbReference type="Proteomes" id="UP000187151"/>
    </source>
</evidence>